<keyword evidence="2 5" id="KW-0479">Metal-binding</keyword>
<proteinExistence type="inferred from homology"/>
<dbReference type="InterPro" id="IPR034660">
    <property type="entry name" value="DinB/YfiT-like"/>
</dbReference>
<sequence>MKTENLKFPIGEYKPAEFISAEQRQEWINTLEHAPAKLEHAVIAMSDSQLDTPYRDGGWTVRQVVHHMADSHMNGYIRFKLSLTEEEPAIRPYDEKGWADLHDSKTAACGASIELLTILHKRWADLLRSMTDAQFKRTFFHPATKGTTTLENALDLYVWHSEHHIAHIMELSRRMGWHLS</sequence>
<dbReference type="GO" id="GO:0005737">
    <property type="term" value="C:cytoplasm"/>
    <property type="evidence" value="ECO:0007669"/>
    <property type="project" value="UniProtKB-SubCell"/>
</dbReference>
<evidence type="ECO:0000259" key="6">
    <source>
        <dbReference type="Pfam" id="PF12867"/>
    </source>
</evidence>
<evidence type="ECO:0000313" key="8">
    <source>
        <dbReference type="Proteomes" id="UP000075430"/>
    </source>
</evidence>
<dbReference type="NCBIfam" id="NF009807">
    <property type="entry name" value="PRK13291.1"/>
    <property type="match status" value="1"/>
</dbReference>
<gene>
    <name evidence="7" type="ORF">AXI58_08330</name>
</gene>
<comment type="subcellular location">
    <subcellularLocation>
        <location evidence="5">Cytoplasm</location>
    </subcellularLocation>
</comment>
<dbReference type="InterPro" id="IPR024775">
    <property type="entry name" value="DinB-like"/>
</dbReference>
<evidence type="ECO:0000313" key="7">
    <source>
        <dbReference type="EMBL" id="KXZ22762.1"/>
    </source>
</evidence>
<dbReference type="OrthoDB" id="9796039at2"/>
<dbReference type="STRING" id="1793963.AXI58_08330"/>
<dbReference type="Gene3D" id="1.20.120.450">
    <property type="entry name" value="dinb family like domain"/>
    <property type="match status" value="1"/>
</dbReference>
<reference evidence="8" key="1">
    <citation type="submission" date="2016-02" db="EMBL/GenBank/DDBJ databases">
        <authorList>
            <person name="Dunlap C."/>
        </authorList>
    </citation>
    <scope>NUCLEOTIDE SEQUENCE [LARGE SCALE GENOMIC DNA]</scope>
    <source>
        <strain evidence="8">NRRL B-41092</strain>
    </source>
</reference>
<comment type="cofactor">
    <cofactor evidence="5">
        <name>Zn(2+)</name>
        <dbReference type="ChEBI" id="CHEBI:29105"/>
    </cofactor>
    <text evidence="5">Binds 1 zinc ion per subunit.</text>
</comment>
<comment type="caution">
    <text evidence="7">The sequence shown here is derived from an EMBL/GenBank/DDBJ whole genome shotgun (WGS) entry which is preliminary data.</text>
</comment>
<dbReference type="AlphaFoldDB" id="A0A150FC75"/>
<keyword evidence="1 5" id="KW-0963">Cytoplasm</keyword>
<dbReference type="EMBL" id="LSBA01000004">
    <property type="protein sequence ID" value="KXZ22762.1"/>
    <property type="molecule type" value="Genomic_DNA"/>
</dbReference>
<keyword evidence="4 5" id="KW-0862">Zinc</keyword>
<evidence type="ECO:0000256" key="5">
    <source>
        <dbReference type="HAMAP-Rule" id="MF_01256"/>
    </source>
</evidence>
<evidence type="ECO:0000256" key="4">
    <source>
        <dbReference type="ARBA" id="ARBA00022833"/>
    </source>
</evidence>
<comment type="function">
    <text evidence="5">Possible metal-dependent hydrolase.</text>
</comment>
<dbReference type="GO" id="GO:0008270">
    <property type="term" value="F:zinc ion binding"/>
    <property type="evidence" value="ECO:0007669"/>
    <property type="project" value="UniProtKB-UniRule"/>
</dbReference>
<name>A0A150FC75_9BACI</name>
<feature type="binding site" evidence="5">
    <location>
        <position position="160"/>
    </location>
    <ligand>
        <name>Zn(2+)</name>
        <dbReference type="ChEBI" id="CHEBI:29105"/>
    </ligand>
</feature>
<dbReference type="EC" id="3.-.-.-" evidence="5"/>
<keyword evidence="8" id="KW-1185">Reference proteome</keyword>
<evidence type="ECO:0000256" key="2">
    <source>
        <dbReference type="ARBA" id="ARBA00022723"/>
    </source>
</evidence>
<comment type="subunit">
    <text evidence="5">Homodimer.</text>
</comment>
<accession>A0A150FC75</accession>
<dbReference type="SUPFAM" id="SSF109854">
    <property type="entry name" value="DinB/YfiT-like putative metalloenzymes"/>
    <property type="match status" value="1"/>
</dbReference>
<dbReference type="InterPro" id="IPR023774">
    <property type="entry name" value="Put_metal_dep_hydrolase_YfiT"/>
</dbReference>
<evidence type="ECO:0000256" key="1">
    <source>
        <dbReference type="ARBA" id="ARBA00022490"/>
    </source>
</evidence>
<dbReference type="RefSeq" id="WP_061520352.1">
    <property type="nucleotide sequence ID" value="NZ_JARLZY010000002.1"/>
</dbReference>
<dbReference type="Proteomes" id="UP000075430">
    <property type="component" value="Unassembled WGS sequence"/>
</dbReference>
<feature type="domain" description="DinB-like" evidence="6">
    <location>
        <begin position="31"/>
        <end position="168"/>
    </location>
</feature>
<organism evidence="7 8">
    <name type="scientific">Bacillus nakamurai</name>
    <dbReference type="NCBI Taxonomy" id="1793963"/>
    <lineage>
        <taxon>Bacteria</taxon>
        <taxon>Bacillati</taxon>
        <taxon>Bacillota</taxon>
        <taxon>Bacilli</taxon>
        <taxon>Bacillales</taxon>
        <taxon>Bacillaceae</taxon>
        <taxon>Bacillus</taxon>
    </lineage>
</organism>
<dbReference type="Pfam" id="PF12867">
    <property type="entry name" value="DinB_2"/>
    <property type="match status" value="1"/>
</dbReference>
<feature type="binding site" evidence="5">
    <location>
        <position position="164"/>
    </location>
    <ligand>
        <name>Zn(2+)</name>
        <dbReference type="ChEBI" id="CHEBI:29105"/>
    </ligand>
</feature>
<feature type="binding site" evidence="5">
    <location>
        <position position="67"/>
    </location>
    <ligand>
        <name>Zn(2+)</name>
        <dbReference type="ChEBI" id="CHEBI:29105"/>
    </ligand>
</feature>
<keyword evidence="3 5" id="KW-0378">Hydrolase</keyword>
<dbReference type="GO" id="GO:0016787">
    <property type="term" value="F:hydrolase activity"/>
    <property type="evidence" value="ECO:0007669"/>
    <property type="project" value="UniProtKB-UniRule"/>
</dbReference>
<comment type="similarity">
    <text evidence="5">Belongs to the metal hydrolase YfiT family.</text>
</comment>
<dbReference type="HAMAP" id="MF_01256">
    <property type="entry name" value="YfiT_hydrol"/>
    <property type="match status" value="1"/>
</dbReference>
<evidence type="ECO:0000256" key="3">
    <source>
        <dbReference type="ARBA" id="ARBA00022801"/>
    </source>
</evidence>
<protein>
    <recommendedName>
        <fullName evidence="5">Putative metal-dependent hydrolase AXI58_08330</fullName>
        <ecNumber evidence="5">3.-.-.-</ecNumber>
    </recommendedName>
</protein>